<dbReference type="GO" id="GO:0006397">
    <property type="term" value="P:mRNA processing"/>
    <property type="evidence" value="ECO:0007669"/>
    <property type="project" value="UniProtKB-KW"/>
</dbReference>
<sequence>MAPTGDGWTEVRHRKKPANRRNGDDITTYFVSNIPNGATKDEFRRIFKPFGTISDIYFAVRKGKNGKNFGFIRFAGVKDKKLMEANMNGMLCKNNKLEINIARHERPGQMPPIRDMRKGGNLHDPIPINVRGGFTSSRSYAEVVGAGTKGNIPPQEMSPKHAHIRLVTDERMVRWINGHMLIREVKSLDHLGHLSVLLSTHSDMGMKVKYAGGMKAILEFGSSVMAKDFLKNDSNWKNIFNYIRMGEETDYRFERVANEKKKINEEIRVEAGGKTFDVGVVEYEDKPWFPFRFNNIEQPYEYYSDANADHESEVADSDKDEEMVNSEDEEGISDTWIDDIEDGKIVGDGNKKIDSRNRGGAGDVTSSGVQKTVTDSSQASPAILETQQPGVHSNEEVAAPLLDETVIINDKKTCDKKINEYGQVTADSNKPVDCNMEQTSLGLPRPTSFPPRLAQSGCFGPFPYTRSTPSPNDQASQLQGSINDRSSRKNGVLKLSLRQDIHRYQSKPSSLVERRILQSYRLSDLMWSRHLPPNHQILTICRKSVKLK</sequence>
<feature type="domain" description="RRM" evidence="6">
    <location>
        <begin position="27"/>
        <end position="104"/>
    </location>
</feature>
<dbReference type="InterPro" id="IPR012677">
    <property type="entry name" value="Nucleotide-bd_a/b_plait_sf"/>
</dbReference>
<dbReference type="EMBL" id="CAKMRJ010005745">
    <property type="protein sequence ID" value="CAH1451513.1"/>
    <property type="molecule type" value="Genomic_DNA"/>
</dbReference>
<feature type="compositionally biased region" description="Polar residues" evidence="5">
    <location>
        <begin position="465"/>
        <end position="484"/>
    </location>
</feature>
<reference evidence="7 8" key="1">
    <citation type="submission" date="2022-01" db="EMBL/GenBank/DDBJ databases">
        <authorList>
            <person name="Xiong W."/>
            <person name="Schranz E."/>
        </authorList>
    </citation>
    <scope>NUCLEOTIDE SEQUENCE [LARGE SCALE GENOMIC DNA]</scope>
</reference>
<evidence type="ECO:0000256" key="3">
    <source>
        <dbReference type="ARBA" id="ARBA00023187"/>
    </source>
</evidence>
<dbReference type="Proteomes" id="UP001157418">
    <property type="component" value="Unassembled WGS sequence"/>
</dbReference>
<feature type="compositionally biased region" description="Polar residues" evidence="5">
    <location>
        <begin position="364"/>
        <end position="391"/>
    </location>
</feature>
<name>A0AAU9PNR6_9ASTR</name>
<dbReference type="AlphaFoldDB" id="A0AAU9PNR6"/>
<evidence type="ECO:0000313" key="7">
    <source>
        <dbReference type="EMBL" id="CAH1451513.1"/>
    </source>
</evidence>
<evidence type="ECO:0000256" key="5">
    <source>
        <dbReference type="SAM" id="MobiDB-lite"/>
    </source>
</evidence>
<protein>
    <recommendedName>
        <fullName evidence="6">RRM domain-containing protein</fullName>
    </recommendedName>
</protein>
<dbReference type="InterPro" id="IPR050907">
    <property type="entry name" value="SRSF"/>
</dbReference>
<feature type="region of interest" description="Disordered" evidence="5">
    <location>
        <begin position="1"/>
        <end position="24"/>
    </location>
</feature>
<keyword evidence="2" id="KW-0747">Spliceosome</keyword>
<organism evidence="7 8">
    <name type="scientific">Lactuca virosa</name>
    <dbReference type="NCBI Taxonomy" id="75947"/>
    <lineage>
        <taxon>Eukaryota</taxon>
        <taxon>Viridiplantae</taxon>
        <taxon>Streptophyta</taxon>
        <taxon>Embryophyta</taxon>
        <taxon>Tracheophyta</taxon>
        <taxon>Spermatophyta</taxon>
        <taxon>Magnoliopsida</taxon>
        <taxon>eudicotyledons</taxon>
        <taxon>Gunneridae</taxon>
        <taxon>Pentapetalae</taxon>
        <taxon>asterids</taxon>
        <taxon>campanulids</taxon>
        <taxon>Asterales</taxon>
        <taxon>Asteraceae</taxon>
        <taxon>Cichorioideae</taxon>
        <taxon>Cichorieae</taxon>
        <taxon>Lactucinae</taxon>
        <taxon>Lactuca</taxon>
    </lineage>
</organism>
<keyword evidence="4" id="KW-0694">RNA-binding</keyword>
<evidence type="ECO:0000256" key="4">
    <source>
        <dbReference type="PROSITE-ProRule" id="PRU00176"/>
    </source>
</evidence>
<feature type="compositionally biased region" description="Acidic residues" evidence="5">
    <location>
        <begin position="318"/>
        <end position="330"/>
    </location>
</feature>
<keyword evidence="3" id="KW-0508">mRNA splicing</keyword>
<evidence type="ECO:0000256" key="2">
    <source>
        <dbReference type="ARBA" id="ARBA00022728"/>
    </source>
</evidence>
<dbReference type="Pfam" id="PF00076">
    <property type="entry name" value="RRM_1"/>
    <property type="match status" value="1"/>
</dbReference>
<dbReference type="SMART" id="SM00360">
    <property type="entry name" value="RRM"/>
    <property type="match status" value="1"/>
</dbReference>
<dbReference type="PANTHER" id="PTHR23147">
    <property type="entry name" value="SERINE/ARGININE RICH SPLICING FACTOR"/>
    <property type="match status" value="1"/>
</dbReference>
<keyword evidence="8" id="KW-1185">Reference proteome</keyword>
<gene>
    <name evidence="7" type="ORF">LVIROSA_LOCUS36871</name>
</gene>
<dbReference type="GO" id="GO:0008380">
    <property type="term" value="P:RNA splicing"/>
    <property type="evidence" value="ECO:0007669"/>
    <property type="project" value="UniProtKB-KW"/>
</dbReference>
<dbReference type="PROSITE" id="PS50102">
    <property type="entry name" value="RRM"/>
    <property type="match status" value="1"/>
</dbReference>
<accession>A0AAU9PNR6</accession>
<comment type="caution">
    <text evidence="7">The sequence shown here is derived from an EMBL/GenBank/DDBJ whole genome shotgun (WGS) entry which is preliminary data.</text>
</comment>
<keyword evidence="1" id="KW-0507">mRNA processing</keyword>
<dbReference type="InterPro" id="IPR000504">
    <property type="entry name" value="RRM_dom"/>
</dbReference>
<evidence type="ECO:0000313" key="8">
    <source>
        <dbReference type="Proteomes" id="UP001157418"/>
    </source>
</evidence>
<feature type="region of interest" description="Disordered" evidence="5">
    <location>
        <begin position="462"/>
        <end position="485"/>
    </location>
</feature>
<dbReference type="InterPro" id="IPR035979">
    <property type="entry name" value="RBD_domain_sf"/>
</dbReference>
<feature type="region of interest" description="Disordered" evidence="5">
    <location>
        <begin position="309"/>
        <end position="330"/>
    </location>
</feature>
<dbReference type="CDD" id="cd00590">
    <property type="entry name" value="RRM_SF"/>
    <property type="match status" value="1"/>
</dbReference>
<dbReference type="Gene3D" id="3.30.70.330">
    <property type="match status" value="1"/>
</dbReference>
<dbReference type="SUPFAM" id="SSF54928">
    <property type="entry name" value="RNA-binding domain, RBD"/>
    <property type="match status" value="1"/>
</dbReference>
<evidence type="ECO:0000259" key="6">
    <source>
        <dbReference type="PROSITE" id="PS50102"/>
    </source>
</evidence>
<proteinExistence type="predicted"/>
<dbReference type="GO" id="GO:0003723">
    <property type="term" value="F:RNA binding"/>
    <property type="evidence" value="ECO:0007669"/>
    <property type="project" value="UniProtKB-UniRule"/>
</dbReference>
<feature type="compositionally biased region" description="Basic and acidic residues" evidence="5">
    <location>
        <begin position="348"/>
        <end position="357"/>
    </location>
</feature>
<evidence type="ECO:0000256" key="1">
    <source>
        <dbReference type="ARBA" id="ARBA00022664"/>
    </source>
</evidence>
<dbReference type="GO" id="GO:0005681">
    <property type="term" value="C:spliceosomal complex"/>
    <property type="evidence" value="ECO:0007669"/>
    <property type="project" value="UniProtKB-KW"/>
</dbReference>
<feature type="region of interest" description="Disordered" evidence="5">
    <location>
        <begin position="348"/>
        <end position="394"/>
    </location>
</feature>